<evidence type="ECO:0000256" key="9">
    <source>
        <dbReference type="ARBA" id="ARBA00022857"/>
    </source>
</evidence>
<evidence type="ECO:0000256" key="1">
    <source>
        <dbReference type="ARBA" id="ARBA00001917"/>
    </source>
</evidence>
<evidence type="ECO:0000313" key="13">
    <source>
        <dbReference type="Proteomes" id="UP001174909"/>
    </source>
</evidence>
<evidence type="ECO:0000256" key="5">
    <source>
        <dbReference type="ARBA" id="ARBA00022490"/>
    </source>
</evidence>
<evidence type="ECO:0000256" key="2">
    <source>
        <dbReference type="ARBA" id="ARBA00001974"/>
    </source>
</evidence>
<dbReference type="InterPro" id="IPR032037">
    <property type="entry name" value="MMACHC"/>
</dbReference>
<dbReference type="Proteomes" id="UP001174909">
    <property type="component" value="Unassembled WGS sequence"/>
</dbReference>
<evidence type="ECO:0000256" key="11">
    <source>
        <dbReference type="ARBA" id="ARBA00031313"/>
    </source>
</evidence>
<dbReference type="GO" id="GO:0009235">
    <property type="term" value="P:cobalamin metabolic process"/>
    <property type="evidence" value="ECO:0007669"/>
    <property type="project" value="TreeGrafter"/>
</dbReference>
<dbReference type="AlphaFoldDB" id="A0AA35S2E2"/>
<dbReference type="GO" id="GO:0071949">
    <property type="term" value="F:FAD binding"/>
    <property type="evidence" value="ECO:0007669"/>
    <property type="project" value="TreeGrafter"/>
</dbReference>
<evidence type="ECO:0000256" key="3">
    <source>
        <dbReference type="ARBA" id="ARBA00004496"/>
    </source>
</evidence>
<protein>
    <recommendedName>
        <fullName evidence="11">Cyanocobalamin reductase (cyanide-eliminating)</fullName>
    </recommendedName>
</protein>
<dbReference type="CDD" id="cd12959">
    <property type="entry name" value="MMACHC-like"/>
    <property type="match status" value="1"/>
</dbReference>
<dbReference type="GO" id="GO:0033787">
    <property type="term" value="F:cyanocobalamin reductase (cyanide-eliminating) (NADP+) activity"/>
    <property type="evidence" value="ECO:0007669"/>
    <property type="project" value="TreeGrafter"/>
</dbReference>
<gene>
    <name evidence="12" type="ORF">GBAR_LOCUS12345</name>
</gene>
<dbReference type="Pfam" id="PF16690">
    <property type="entry name" value="MMACHC"/>
    <property type="match status" value="1"/>
</dbReference>
<organism evidence="12 13">
    <name type="scientific">Geodia barretti</name>
    <name type="common">Barrett's horny sponge</name>
    <dbReference type="NCBI Taxonomy" id="519541"/>
    <lineage>
        <taxon>Eukaryota</taxon>
        <taxon>Metazoa</taxon>
        <taxon>Porifera</taxon>
        <taxon>Demospongiae</taxon>
        <taxon>Heteroscleromorpha</taxon>
        <taxon>Tetractinellida</taxon>
        <taxon>Astrophorina</taxon>
        <taxon>Geodiidae</taxon>
        <taxon>Geodia</taxon>
    </lineage>
</organism>
<evidence type="ECO:0000256" key="6">
    <source>
        <dbReference type="ARBA" id="ARBA00022630"/>
    </source>
</evidence>
<comment type="cofactor">
    <cofactor evidence="1">
        <name>FMN</name>
        <dbReference type="ChEBI" id="CHEBI:58210"/>
    </cofactor>
</comment>
<accession>A0AA35S2E2</accession>
<keyword evidence="6" id="KW-0285">Flavoprotein</keyword>
<keyword evidence="9" id="KW-0521">NADP</keyword>
<dbReference type="EMBL" id="CASHTH010001841">
    <property type="protein sequence ID" value="CAI8020661.1"/>
    <property type="molecule type" value="Genomic_DNA"/>
</dbReference>
<comment type="similarity">
    <text evidence="4">Belongs to the MMACHC family.</text>
</comment>
<keyword evidence="7" id="KW-0288">FMN</keyword>
<reference evidence="12" key="1">
    <citation type="submission" date="2023-03" db="EMBL/GenBank/DDBJ databases">
        <authorList>
            <person name="Steffen K."/>
            <person name="Cardenas P."/>
        </authorList>
    </citation>
    <scope>NUCLEOTIDE SEQUENCE</scope>
</reference>
<dbReference type="PANTHER" id="PTHR31457">
    <property type="entry name" value="METHYLMALONIC ACIDURIA AND HOMOCYSTINURIA TYPE C PROTEIN"/>
    <property type="match status" value="1"/>
</dbReference>
<evidence type="ECO:0000256" key="10">
    <source>
        <dbReference type="ARBA" id="ARBA00023002"/>
    </source>
</evidence>
<comment type="cofactor">
    <cofactor evidence="2">
        <name>FAD</name>
        <dbReference type="ChEBI" id="CHEBI:57692"/>
    </cofactor>
</comment>
<dbReference type="GO" id="GO:0032451">
    <property type="term" value="F:demethylase activity"/>
    <property type="evidence" value="ECO:0007669"/>
    <property type="project" value="TreeGrafter"/>
</dbReference>
<evidence type="ECO:0000313" key="12">
    <source>
        <dbReference type="EMBL" id="CAI8020661.1"/>
    </source>
</evidence>
<comment type="subcellular location">
    <subcellularLocation>
        <location evidence="3">Cytoplasm</location>
    </subcellularLocation>
</comment>
<keyword evidence="13" id="KW-1185">Reference proteome</keyword>
<keyword evidence="8" id="KW-0274">FAD</keyword>
<name>A0AA35S2E2_GEOBA</name>
<evidence type="ECO:0000256" key="7">
    <source>
        <dbReference type="ARBA" id="ARBA00022643"/>
    </source>
</evidence>
<dbReference type="PANTHER" id="PTHR31457:SF2">
    <property type="entry name" value="CYANOCOBALAMIN REDUCTASE _ ALKYLCOBALAMIN DEALKYLASE"/>
    <property type="match status" value="1"/>
</dbReference>
<sequence length="278" mass="31905">MTRLRGDAGRMGLEVHPYKMGWYNAKVEEAFRFPLHHDTLAVLVVSTPAMFEKLFLPFLMEESFTTEKVDPLDACIRAAMKDTSKHFPTEYKVEFVQDSDLLPSRRPRILVQTAGHVSGAAYYYQRTDVDPQPWSQESPMYGVSVHPKYGGWFALRGVLIFNGLLAPGLVEKPPIDCVSSSRDQRIKLLEKFNYSWQDYGYRDVVDGGHVEDRYSERQKRTFQLYRERDLSLCVNGGQEPKMVTSSDIQLSLNSLLTYFNLLSPAVSQIRTVYPLNFL</sequence>
<keyword evidence="10" id="KW-0560">Oxidoreductase</keyword>
<comment type="caution">
    <text evidence="12">The sequence shown here is derived from an EMBL/GenBank/DDBJ whole genome shotgun (WGS) entry which is preliminary data.</text>
</comment>
<dbReference type="GO" id="GO:0005737">
    <property type="term" value="C:cytoplasm"/>
    <property type="evidence" value="ECO:0007669"/>
    <property type="project" value="UniProtKB-SubCell"/>
</dbReference>
<keyword evidence="5" id="KW-0963">Cytoplasm</keyword>
<evidence type="ECO:0000256" key="8">
    <source>
        <dbReference type="ARBA" id="ARBA00022827"/>
    </source>
</evidence>
<evidence type="ECO:0000256" key="4">
    <source>
        <dbReference type="ARBA" id="ARBA00007762"/>
    </source>
</evidence>
<proteinExistence type="inferred from homology"/>